<name>A0A7W6JFS4_9CAUL</name>
<dbReference type="InterPro" id="IPR012657">
    <property type="entry name" value="23S_rRNA-intervening_sequence"/>
</dbReference>
<organism evidence="1 2">
    <name type="scientific">Brevundimonas lenta</name>
    <dbReference type="NCBI Taxonomy" id="424796"/>
    <lineage>
        <taxon>Bacteria</taxon>
        <taxon>Pseudomonadati</taxon>
        <taxon>Pseudomonadota</taxon>
        <taxon>Alphaproteobacteria</taxon>
        <taxon>Caulobacterales</taxon>
        <taxon>Caulobacteraceae</taxon>
        <taxon>Brevundimonas</taxon>
    </lineage>
</organism>
<evidence type="ECO:0000313" key="1">
    <source>
        <dbReference type="EMBL" id="MBB4083311.1"/>
    </source>
</evidence>
<dbReference type="RefSeq" id="WP_183204418.1">
    <property type="nucleotide sequence ID" value="NZ_BAAAER010000001.1"/>
</dbReference>
<gene>
    <name evidence="1" type="ORF">GGR12_002177</name>
</gene>
<dbReference type="InterPro" id="IPR036583">
    <property type="entry name" value="23S_rRNA_IVS_sf"/>
</dbReference>
<dbReference type="Proteomes" id="UP000529946">
    <property type="component" value="Unassembled WGS sequence"/>
</dbReference>
<dbReference type="Pfam" id="PF05635">
    <property type="entry name" value="23S_rRNA_IVP"/>
    <property type="match status" value="1"/>
</dbReference>
<dbReference type="Gene3D" id="1.20.1440.60">
    <property type="entry name" value="23S rRNA-intervening sequence"/>
    <property type="match status" value="1"/>
</dbReference>
<dbReference type="PANTHER" id="PTHR38471">
    <property type="entry name" value="FOUR HELIX BUNDLE PROTEIN"/>
    <property type="match status" value="1"/>
</dbReference>
<comment type="caution">
    <text evidence="1">The sequence shown here is derived from an EMBL/GenBank/DDBJ whole genome shotgun (WGS) entry which is preliminary data.</text>
</comment>
<dbReference type="CDD" id="cd16377">
    <property type="entry name" value="23S_rRNA_IVP_like"/>
    <property type="match status" value="1"/>
</dbReference>
<proteinExistence type="predicted"/>
<accession>A0A7W6JFS4</accession>
<dbReference type="SUPFAM" id="SSF158446">
    <property type="entry name" value="IVS-encoded protein-like"/>
    <property type="match status" value="1"/>
</dbReference>
<dbReference type="PANTHER" id="PTHR38471:SF2">
    <property type="entry name" value="FOUR HELIX BUNDLE PROTEIN"/>
    <property type="match status" value="1"/>
</dbReference>
<dbReference type="AlphaFoldDB" id="A0A7W6JFS4"/>
<protein>
    <submittedName>
        <fullName evidence="1">Four helix bundle protein</fullName>
    </submittedName>
</protein>
<keyword evidence="2" id="KW-1185">Reference proteome</keyword>
<reference evidence="1 2" key="1">
    <citation type="submission" date="2020-08" db="EMBL/GenBank/DDBJ databases">
        <title>Genomic Encyclopedia of Type Strains, Phase IV (KMG-IV): sequencing the most valuable type-strain genomes for metagenomic binning, comparative biology and taxonomic classification.</title>
        <authorList>
            <person name="Goeker M."/>
        </authorList>
    </citation>
    <scope>NUCLEOTIDE SEQUENCE [LARGE SCALE GENOMIC DNA]</scope>
    <source>
        <strain evidence="1 2">DSM 23960</strain>
    </source>
</reference>
<dbReference type="EMBL" id="JACIDM010000002">
    <property type="protein sequence ID" value="MBB4083311.1"/>
    <property type="molecule type" value="Genomic_DNA"/>
</dbReference>
<evidence type="ECO:0000313" key="2">
    <source>
        <dbReference type="Proteomes" id="UP000529946"/>
    </source>
</evidence>
<dbReference type="NCBIfam" id="TIGR02436">
    <property type="entry name" value="four helix bundle protein"/>
    <property type="match status" value="1"/>
</dbReference>
<sequence>MTEGVTNYRDLQVWRQALDWAEAIYEATAHWPRDERFGLIAQILRAAVSVASNIAEGAARRSTGEFLQFVGMARGSLAEAETQLILSQRLGYLPAADATALLTASRDISRMLVALSGSLTRRRNGAPGNH</sequence>